<dbReference type="Proteomes" id="UP000146149">
    <property type="component" value="Segment"/>
</dbReference>
<name>A0A068EPG2_9ALPH</name>
<dbReference type="EMBL" id="KJ668231">
    <property type="protein sequence ID" value="AID52698.1"/>
    <property type="molecule type" value="Genomic_DNA"/>
</dbReference>
<dbReference type="GeneID" id="19738296"/>
<accession>A0A068EPG2</accession>
<dbReference type="Gene3D" id="3.40.50.1820">
    <property type="entry name" value="alpha/beta hydrolase"/>
    <property type="match status" value="1"/>
</dbReference>
<proteinExistence type="predicted"/>
<gene>
    <name evidence="2" type="ORF">FaHV1S18_008</name>
</gene>
<feature type="compositionally biased region" description="Acidic residues" evidence="1">
    <location>
        <begin position="10"/>
        <end position="25"/>
    </location>
</feature>
<evidence type="ECO:0000313" key="3">
    <source>
        <dbReference type="Proteomes" id="UP000146149"/>
    </source>
</evidence>
<evidence type="ECO:0000313" key="2">
    <source>
        <dbReference type="EMBL" id="AID52698.1"/>
    </source>
</evidence>
<sequence length="622" mass="70845">MDDWEKWVYDDDEQPPDTEPEELPETDSGPGRGVIRNLPHTRANKTARRFPSDLSEHPPKLFWWCEDKNDFVEYSDYDALQTAGAFDYDRDKNIIFLVGGWQQQQNDSHSFFKAALRYHARMTPKASLLYVDWDNIGANSTKLYDAYAAAWRVNLTEFLTNVSINGSSVHCIGYSVGTYVCTTICRQYFNVSGYRCDRIVAIDHRDEIAVNATLEKRALTRTLRNDAKYVAALRSTWSNMNVTDEEVHEYITIPNITANSKICDNKSSWGIDVCGLNFYGQRFCEYFGHENFTFEDDHTCTKFIGLIEFLRTLDVNGALPLIQMYPGFPHPVGSAVPSVWSAYTLGRDYRYKSYVSNHSVWYMGNFGVNGTSIFPVYTFQVVASTATDATILGGAYEVKKKHGLFSVTAAFVQGSRSYLPENVTILTNNTRGAHLMSTYATAAKAYVGMLHDVPMTSEWIAPYYCSTKSNGFDCTQPWYATGFHTSIPVYRRQLRVMDKHVPIPPKKGCLPYKPPNEIQISWRREEINIAVGQNVTISPAYEAHSQAVVLENAETKTTVPLITFYDVCDMSAKSDVYFDLDWKRMNLTLHFPNAGFFVVRWYFVYERLDVVVSVRPTTARVS</sequence>
<dbReference type="SUPFAM" id="SSF53474">
    <property type="entry name" value="alpha/beta-Hydrolases"/>
    <property type="match status" value="1"/>
</dbReference>
<dbReference type="InterPro" id="IPR029058">
    <property type="entry name" value="AB_hydrolase_fold"/>
</dbReference>
<dbReference type="KEGG" id="vg:19738296"/>
<dbReference type="OrthoDB" id="6071at10239"/>
<organism evidence="2 3">
    <name type="scientific">Falconid herpesvirus 1</name>
    <dbReference type="NCBI Taxonomy" id="1510155"/>
    <lineage>
        <taxon>Viruses</taxon>
        <taxon>Duplodnaviria</taxon>
        <taxon>Heunggongvirae</taxon>
        <taxon>Peploviricota</taxon>
        <taxon>Herviviricetes</taxon>
        <taxon>Herpesvirales</taxon>
        <taxon>Orthoherpesviridae</taxon>
        <taxon>Alphaherpesvirinae</taxon>
        <taxon>Mardivirus</taxon>
        <taxon>Mardivirus columbidalpha1</taxon>
    </lineage>
</organism>
<evidence type="ECO:0000256" key="1">
    <source>
        <dbReference type="SAM" id="MobiDB-lite"/>
    </source>
</evidence>
<feature type="region of interest" description="Disordered" evidence="1">
    <location>
        <begin position="1"/>
        <end position="40"/>
    </location>
</feature>
<dbReference type="RefSeq" id="YP_009046492.1">
    <property type="nucleotide sequence ID" value="NC_024450.1"/>
</dbReference>
<protein>
    <submittedName>
        <fullName evidence="2">Lipase</fullName>
    </submittedName>
</protein>
<reference evidence="2 3" key="1">
    <citation type="journal article" date="2014" name="Virus Res.">
        <title>Molecular characterization of the complete genome of falconid herpesvirus strain S-18.</title>
        <authorList>
            <person name="Spatz S.J."/>
            <person name="Volkening J.D."/>
            <person name="Ross T.A."/>
        </authorList>
    </citation>
    <scope>NUCLEOTIDE SEQUENCE [LARGE SCALE GENOMIC DNA]</scope>
    <source>
        <strain evidence="2">S-18</strain>
    </source>
</reference>